<dbReference type="RefSeq" id="WP_191143691.1">
    <property type="nucleotide sequence ID" value="NZ_JACXAF010000004.1"/>
</dbReference>
<evidence type="ECO:0000313" key="6">
    <source>
        <dbReference type="Proteomes" id="UP000638014"/>
    </source>
</evidence>
<proteinExistence type="predicted"/>
<keyword evidence="2" id="KW-0949">S-adenosyl-L-methionine</keyword>
<evidence type="ECO:0000256" key="1">
    <source>
        <dbReference type="PIRSR" id="PIRSR018249-1"/>
    </source>
</evidence>
<dbReference type="AlphaFoldDB" id="A0A8J6UF87"/>
<feature type="domain" description="23S rRNA (guanine(745)-N(1))-methyltransferase N-terminal" evidence="4">
    <location>
        <begin position="9"/>
        <end position="50"/>
    </location>
</feature>
<dbReference type="EMBL" id="JACXAF010000004">
    <property type="protein sequence ID" value="MBD1388576.1"/>
    <property type="molecule type" value="Genomic_DNA"/>
</dbReference>
<dbReference type="InterPro" id="IPR050508">
    <property type="entry name" value="Methyltransf_Superfamily"/>
</dbReference>
<dbReference type="GO" id="GO:0008757">
    <property type="term" value="F:S-adenosylmethionine-dependent methyltransferase activity"/>
    <property type="evidence" value="ECO:0007669"/>
    <property type="project" value="InterPro"/>
</dbReference>
<dbReference type="GO" id="GO:0046872">
    <property type="term" value="F:metal ion binding"/>
    <property type="evidence" value="ECO:0007669"/>
    <property type="project" value="UniProtKB-KW"/>
</dbReference>
<evidence type="ECO:0000256" key="2">
    <source>
        <dbReference type="PIRSR" id="PIRSR018249-2"/>
    </source>
</evidence>
<feature type="binding site" evidence="2">
    <location>
        <position position="72"/>
    </location>
    <ligand>
        <name>S-adenosyl-L-methionine</name>
        <dbReference type="ChEBI" id="CHEBI:59789"/>
    </ligand>
</feature>
<comment type="caution">
    <text evidence="5">The sequence shown here is derived from an EMBL/GenBank/DDBJ whole genome shotgun (WGS) entry which is preliminary data.</text>
</comment>
<dbReference type="Pfam" id="PF08241">
    <property type="entry name" value="Methyltransf_11"/>
    <property type="match status" value="1"/>
</dbReference>
<feature type="binding site" evidence="1">
    <location>
        <position position="26"/>
    </location>
    <ligand>
        <name>Zn(2+)</name>
        <dbReference type="ChEBI" id="CHEBI:29105"/>
    </ligand>
</feature>
<name>A0A8J6UF87_9GAMM</name>
<gene>
    <name evidence="5" type="ORF">IC617_03970</name>
</gene>
<dbReference type="PANTHER" id="PTHR42912">
    <property type="entry name" value="METHYLTRANSFERASE"/>
    <property type="match status" value="1"/>
</dbReference>
<feature type="domain" description="Methyltransferase type 11" evidence="3">
    <location>
        <begin position="95"/>
        <end position="187"/>
    </location>
</feature>
<accession>A0A8J6UF87</accession>
<organism evidence="5 6">
    <name type="scientific">Neiella litorisoli</name>
    <dbReference type="NCBI Taxonomy" id="2771431"/>
    <lineage>
        <taxon>Bacteria</taxon>
        <taxon>Pseudomonadati</taxon>
        <taxon>Pseudomonadota</taxon>
        <taxon>Gammaproteobacteria</taxon>
        <taxon>Alteromonadales</taxon>
        <taxon>Echinimonadaceae</taxon>
        <taxon>Neiella</taxon>
    </lineage>
</organism>
<evidence type="ECO:0000259" key="4">
    <source>
        <dbReference type="Pfam" id="PF21302"/>
    </source>
</evidence>
<keyword evidence="5" id="KW-0489">Methyltransferase</keyword>
<feature type="binding site" evidence="2">
    <location>
        <position position="194"/>
    </location>
    <ligand>
        <name>S-adenosyl-L-methionine</name>
        <dbReference type="ChEBI" id="CHEBI:59789"/>
    </ligand>
</feature>
<dbReference type="InterPro" id="IPR013216">
    <property type="entry name" value="Methyltransf_11"/>
</dbReference>
<dbReference type="CDD" id="cd02440">
    <property type="entry name" value="AdoMet_MTases"/>
    <property type="match status" value="1"/>
</dbReference>
<keyword evidence="6" id="KW-1185">Reference proteome</keyword>
<evidence type="ECO:0000259" key="3">
    <source>
        <dbReference type="Pfam" id="PF08241"/>
    </source>
</evidence>
<protein>
    <submittedName>
        <fullName evidence="5">Methyltransferase domain-containing protein</fullName>
    </submittedName>
</protein>
<reference evidence="5" key="1">
    <citation type="submission" date="2020-09" db="EMBL/GenBank/DDBJ databases">
        <title>A novel bacterium of genus Neiella, isolated from South China Sea.</title>
        <authorList>
            <person name="Huang H."/>
            <person name="Mo K."/>
            <person name="Hu Y."/>
        </authorList>
    </citation>
    <scope>NUCLEOTIDE SEQUENCE</scope>
    <source>
        <strain evidence="5">HB171785</strain>
    </source>
</reference>
<keyword evidence="1" id="KW-0862">Zinc</keyword>
<keyword evidence="5" id="KW-0808">Transferase</keyword>
<dbReference type="InterPro" id="IPR029063">
    <property type="entry name" value="SAM-dependent_MTases_sf"/>
</dbReference>
<evidence type="ECO:0000313" key="5">
    <source>
        <dbReference type="EMBL" id="MBD1388576.1"/>
    </source>
</evidence>
<dbReference type="PIRSF" id="PIRSF018249">
    <property type="entry name" value="MyrA_prd"/>
    <property type="match status" value="1"/>
</dbReference>
<dbReference type="PANTHER" id="PTHR42912:SF45">
    <property type="entry name" value="23S RRNA (GUANINE(745)-N(1))-METHYLTRANSFERASE"/>
    <property type="match status" value="1"/>
</dbReference>
<dbReference type="Proteomes" id="UP000638014">
    <property type="component" value="Unassembled WGS sequence"/>
</dbReference>
<dbReference type="Pfam" id="PF21302">
    <property type="entry name" value="Zn_ribbon_RlmA"/>
    <property type="match status" value="1"/>
</dbReference>
<sequence length="283" mass="31335">MHVKSDGLVCPLDGRPLSSAQGRLHCDNGHSYDLAKQGYCHLLPVQQKRSADPGDSKAMVQARRELLDSGAYRPLVAELLQMVTNQSTGALRIADAGCGEGYYLNQIKLLIDSQQGAADTAQLIGYDISKWAVQAATKRSKAIRWLVASSKNIPIANDYLDVMFCMFGFPVWSEFARVLAPGGKVILVDAGPQHLIELRTILYDEIKPHKEWQSASAEQAGFEQSTCKRLPPYQVELNKQQIETLALMTPHFFRAPAANKIKLAALAQLDVTIDVEFRELTLR</sequence>
<keyword evidence="1" id="KW-0479">Metal-binding</keyword>
<feature type="binding site" evidence="1">
    <location>
        <position position="30"/>
    </location>
    <ligand>
        <name>Zn(2+)</name>
        <dbReference type="ChEBI" id="CHEBI:29105"/>
    </ligand>
</feature>
<dbReference type="InterPro" id="IPR016718">
    <property type="entry name" value="rRNA_m1G-MeTrfase_A_prd"/>
</dbReference>
<feature type="binding site" evidence="2">
    <location>
        <begin position="100"/>
        <end position="101"/>
    </location>
    <ligand>
        <name>S-adenosyl-L-methionine</name>
        <dbReference type="ChEBI" id="CHEBI:59789"/>
    </ligand>
</feature>
<dbReference type="Gene3D" id="3.40.50.150">
    <property type="entry name" value="Vaccinia Virus protein VP39"/>
    <property type="match status" value="1"/>
</dbReference>
<dbReference type="InterPro" id="IPR048647">
    <property type="entry name" value="RlmA_N"/>
</dbReference>
<dbReference type="GO" id="GO:0032259">
    <property type="term" value="P:methylation"/>
    <property type="evidence" value="ECO:0007669"/>
    <property type="project" value="UniProtKB-KW"/>
</dbReference>
<dbReference type="SUPFAM" id="SSF53335">
    <property type="entry name" value="S-adenosyl-L-methionine-dependent methyltransferases"/>
    <property type="match status" value="1"/>
</dbReference>